<organism evidence="1 2">
    <name type="scientific">Sulfitobacter marinus</name>
    <dbReference type="NCBI Taxonomy" id="394264"/>
    <lineage>
        <taxon>Bacteria</taxon>
        <taxon>Pseudomonadati</taxon>
        <taxon>Pseudomonadota</taxon>
        <taxon>Alphaproteobacteria</taxon>
        <taxon>Rhodobacterales</taxon>
        <taxon>Roseobacteraceae</taxon>
        <taxon>Sulfitobacter</taxon>
    </lineage>
</organism>
<dbReference type="AlphaFoldDB" id="A0A1I6V0F4"/>
<dbReference type="STRING" id="394264.SAMN04488040_2993"/>
<keyword evidence="2" id="KW-1185">Reference proteome</keyword>
<accession>A0A1I6V0F4</accession>
<gene>
    <name evidence="1" type="ORF">SAMN04488040_2993</name>
</gene>
<sequence>MTLIVLFVLGFARLGLRYACPDQKVRRWTAVIGAIGVTTPCFGLS</sequence>
<dbReference type="RefSeq" id="WP_175498588.1">
    <property type="nucleotide sequence ID" value="NZ_FPAJ01000005.1"/>
</dbReference>
<evidence type="ECO:0000313" key="2">
    <source>
        <dbReference type="Proteomes" id="UP000199239"/>
    </source>
</evidence>
<evidence type="ECO:0000313" key="1">
    <source>
        <dbReference type="EMBL" id="SFT07180.1"/>
    </source>
</evidence>
<protein>
    <submittedName>
        <fullName evidence="1">Uncharacterized protein</fullName>
    </submittedName>
</protein>
<proteinExistence type="predicted"/>
<dbReference type="Proteomes" id="UP000199239">
    <property type="component" value="Unassembled WGS sequence"/>
</dbReference>
<name>A0A1I6V0F4_9RHOB</name>
<reference evidence="2" key="1">
    <citation type="submission" date="2016-10" db="EMBL/GenBank/DDBJ databases">
        <authorList>
            <person name="Varghese N."/>
            <person name="Submissions S."/>
        </authorList>
    </citation>
    <scope>NUCLEOTIDE SEQUENCE [LARGE SCALE GENOMIC DNA]</scope>
    <source>
        <strain evidence="2">DSM 23422</strain>
    </source>
</reference>
<dbReference type="EMBL" id="FPAJ01000005">
    <property type="protein sequence ID" value="SFT07180.1"/>
    <property type="molecule type" value="Genomic_DNA"/>
</dbReference>